<accession>A0ABT0KJV2</accession>
<dbReference type="PANTHER" id="PTHR43584:SF8">
    <property type="entry name" value="N-ACETYLMURAMATE ALPHA-1-PHOSPHATE URIDYLYLTRANSFERASE"/>
    <property type="match status" value="1"/>
</dbReference>
<dbReference type="InterPro" id="IPR029044">
    <property type="entry name" value="Nucleotide-diphossugar_trans"/>
</dbReference>
<name>A0ABT0KJV2_9GAMM</name>
<evidence type="ECO:0000313" key="5">
    <source>
        <dbReference type="Proteomes" id="UP001202134"/>
    </source>
</evidence>
<sequence length="226" mass="24878">MKAMILAAGRGERLRPLTDKVPKPLVKAAGKSLIVYHLEKLAKVGIKEVVINHAWLGHKLPEALGDGSRWGLSIQYSAEEKALETAGGIKQALALLGDKPFLLINGDIYIDELPDLEQAKSVMRANSELDAFLWLVDNPKHNPQGDFAIIDQQVSESESNKFTYSGMGIYHPKMFTELAPGKSALGPLLRQKISLDKIAGSYSGSYWCDVGTVERLAQLTHYIENH</sequence>
<dbReference type="InterPro" id="IPR054790">
    <property type="entry name" value="MurU"/>
</dbReference>
<dbReference type="Gene3D" id="3.90.550.10">
    <property type="entry name" value="Spore Coat Polysaccharide Biosynthesis Protein SpsA, Chain A"/>
    <property type="match status" value="1"/>
</dbReference>
<dbReference type="Pfam" id="PF00483">
    <property type="entry name" value="NTP_transferase"/>
    <property type="match status" value="1"/>
</dbReference>
<dbReference type="InterPro" id="IPR005835">
    <property type="entry name" value="NTP_transferase_dom"/>
</dbReference>
<evidence type="ECO:0000256" key="2">
    <source>
        <dbReference type="ARBA" id="ARBA00022695"/>
    </source>
</evidence>
<evidence type="ECO:0000313" key="4">
    <source>
        <dbReference type="EMBL" id="MCL1043889.1"/>
    </source>
</evidence>
<keyword evidence="5" id="KW-1185">Reference proteome</keyword>
<dbReference type="NCBIfam" id="NF045761">
    <property type="entry name" value="NAMPUrTaseMurU"/>
    <property type="match status" value="1"/>
</dbReference>
<feature type="domain" description="Nucleotidyl transferase" evidence="3">
    <location>
        <begin position="2"/>
        <end position="224"/>
    </location>
</feature>
<gene>
    <name evidence="4" type="ORF">L2737_00895</name>
</gene>
<evidence type="ECO:0000256" key="1">
    <source>
        <dbReference type="ARBA" id="ARBA00022679"/>
    </source>
</evidence>
<dbReference type="InterPro" id="IPR050065">
    <property type="entry name" value="GlmU-like"/>
</dbReference>
<protein>
    <submittedName>
        <fullName evidence="4">Nucleotidyltransferase family protein</fullName>
    </submittedName>
</protein>
<comment type="caution">
    <text evidence="4">The sequence shown here is derived from an EMBL/GenBank/DDBJ whole genome shotgun (WGS) entry which is preliminary data.</text>
</comment>
<proteinExistence type="predicted"/>
<reference evidence="4 5" key="1">
    <citation type="submission" date="2022-01" db="EMBL/GenBank/DDBJ databases">
        <title>Whole genome-based taxonomy of the Shewanellaceae.</title>
        <authorList>
            <person name="Martin-Rodriguez A.J."/>
        </authorList>
    </citation>
    <scope>NUCLEOTIDE SEQUENCE [LARGE SCALE GENOMIC DNA]</scope>
    <source>
        <strain evidence="4 5">DSM 24955</strain>
    </source>
</reference>
<organism evidence="4 5">
    <name type="scientific">Shewanella electrodiphila</name>
    <dbReference type="NCBI Taxonomy" id="934143"/>
    <lineage>
        <taxon>Bacteria</taxon>
        <taxon>Pseudomonadati</taxon>
        <taxon>Pseudomonadota</taxon>
        <taxon>Gammaproteobacteria</taxon>
        <taxon>Alteromonadales</taxon>
        <taxon>Shewanellaceae</taxon>
        <taxon>Shewanella</taxon>
    </lineage>
</organism>
<keyword evidence="2" id="KW-0548">Nucleotidyltransferase</keyword>
<keyword evidence="1" id="KW-0808">Transferase</keyword>
<dbReference type="CDD" id="cd06422">
    <property type="entry name" value="NTP_transferase_like_1"/>
    <property type="match status" value="1"/>
</dbReference>
<dbReference type="PANTHER" id="PTHR43584">
    <property type="entry name" value="NUCLEOTIDYL TRANSFERASE"/>
    <property type="match status" value="1"/>
</dbReference>
<dbReference type="RefSeq" id="WP_248954456.1">
    <property type="nucleotide sequence ID" value="NZ_JAKIKU010000001.1"/>
</dbReference>
<evidence type="ECO:0000259" key="3">
    <source>
        <dbReference type="Pfam" id="PF00483"/>
    </source>
</evidence>
<dbReference type="SUPFAM" id="SSF53448">
    <property type="entry name" value="Nucleotide-diphospho-sugar transferases"/>
    <property type="match status" value="1"/>
</dbReference>
<dbReference type="Proteomes" id="UP001202134">
    <property type="component" value="Unassembled WGS sequence"/>
</dbReference>
<dbReference type="EMBL" id="JAKIKU010000001">
    <property type="protein sequence ID" value="MCL1043889.1"/>
    <property type="molecule type" value="Genomic_DNA"/>
</dbReference>